<name>A0A3L7A8Z1_9MICO</name>
<proteinExistence type="predicted"/>
<keyword evidence="3" id="KW-1185">Reference proteome</keyword>
<keyword evidence="2" id="KW-0238">DNA-binding</keyword>
<evidence type="ECO:0000256" key="1">
    <source>
        <dbReference type="SAM" id="MobiDB-lite"/>
    </source>
</evidence>
<accession>A0A3L7A8Z1</accession>
<gene>
    <name evidence="2" type="ORF">D9V32_05465</name>
</gene>
<sequence length="77" mass="9017">MQPAPETPEPPEGHWVTIADGAKMVNRSKRMIYRWIEQDRIQAYGGCVWTPDLFELADRMSRRRGRPRQPKEPPAEK</sequence>
<organism evidence="2 3">
    <name type="scientific">Mycetocola tolaasinivorans</name>
    <dbReference type="NCBI Taxonomy" id="76635"/>
    <lineage>
        <taxon>Bacteria</taxon>
        <taxon>Bacillati</taxon>
        <taxon>Actinomycetota</taxon>
        <taxon>Actinomycetes</taxon>
        <taxon>Micrococcales</taxon>
        <taxon>Microbacteriaceae</taxon>
        <taxon>Mycetocola</taxon>
    </lineage>
</organism>
<reference evidence="2 3" key="1">
    <citation type="submission" date="2018-10" db="EMBL/GenBank/DDBJ databases">
        <authorList>
            <person name="Li J."/>
        </authorList>
    </citation>
    <scope>NUCLEOTIDE SEQUENCE [LARGE SCALE GENOMIC DNA]</scope>
    <source>
        <strain evidence="2 3">IF 016277</strain>
    </source>
</reference>
<evidence type="ECO:0000313" key="3">
    <source>
        <dbReference type="Proteomes" id="UP000272503"/>
    </source>
</evidence>
<dbReference type="Proteomes" id="UP000272503">
    <property type="component" value="Unassembled WGS sequence"/>
</dbReference>
<dbReference type="AlphaFoldDB" id="A0A3L7A8Z1"/>
<comment type="caution">
    <text evidence="2">The sequence shown here is derived from an EMBL/GenBank/DDBJ whole genome shotgun (WGS) entry which is preliminary data.</text>
</comment>
<evidence type="ECO:0000313" key="2">
    <source>
        <dbReference type="EMBL" id="RLP76318.1"/>
    </source>
</evidence>
<dbReference type="RefSeq" id="WP_121647900.1">
    <property type="nucleotide sequence ID" value="NZ_RCUX01000004.1"/>
</dbReference>
<dbReference type="GO" id="GO:0003677">
    <property type="term" value="F:DNA binding"/>
    <property type="evidence" value="ECO:0007669"/>
    <property type="project" value="UniProtKB-KW"/>
</dbReference>
<feature type="region of interest" description="Disordered" evidence="1">
    <location>
        <begin position="58"/>
        <end position="77"/>
    </location>
</feature>
<protein>
    <submittedName>
        <fullName evidence="2">DNA-binding protein</fullName>
    </submittedName>
</protein>
<dbReference type="EMBL" id="RCUX01000004">
    <property type="protein sequence ID" value="RLP76318.1"/>
    <property type="molecule type" value="Genomic_DNA"/>
</dbReference>